<feature type="region of interest" description="Disordered" evidence="1">
    <location>
        <begin position="503"/>
        <end position="782"/>
    </location>
</feature>
<organism evidence="3 4">
    <name type="scientific">Dokdonella koreensis DS-123</name>
    <dbReference type="NCBI Taxonomy" id="1300342"/>
    <lineage>
        <taxon>Bacteria</taxon>
        <taxon>Pseudomonadati</taxon>
        <taxon>Pseudomonadota</taxon>
        <taxon>Gammaproteobacteria</taxon>
        <taxon>Lysobacterales</taxon>
        <taxon>Rhodanobacteraceae</taxon>
        <taxon>Dokdonella</taxon>
    </lineage>
</organism>
<dbReference type="RefSeq" id="WP_150132006.1">
    <property type="nucleotide sequence ID" value="NZ_CP015249.1"/>
</dbReference>
<dbReference type="PANTHER" id="PTHR38731">
    <property type="entry name" value="LIPL45-RELATED LIPOPROTEIN-RELATED"/>
    <property type="match status" value="1"/>
</dbReference>
<feature type="compositionally biased region" description="Low complexity" evidence="1">
    <location>
        <begin position="656"/>
        <end position="677"/>
    </location>
</feature>
<dbReference type="Proteomes" id="UP000076830">
    <property type="component" value="Chromosome"/>
</dbReference>
<dbReference type="InterPro" id="IPR046535">
    <property type="entry name" value="DUF6600"/>
</dbReference>
<gene>
    <name evidence="3" type="ORF">I596_925</name>
</gene>
<accession>A0A167GP84</accession>
<feature type="compositionally biased region" description="Basic and acidic residues" evidence="1">
    <location>
        <begin position="766"/>
        <end position="782"/>
    </location>
</feature>
<dbReference type="PANTHER" id="PTHR38731:SF3">
    <property type="entry name" value="BLL6125 PROTEIN"/>
    <property type="match status" value="1"/>
</dbReference>
<evidence type="ECO:0000313" key="4">
    <source>
        <dbReference type="Proteomes" id="UP000076830"/>
    </source>
</evidence>
<evidence type="ECO:0000256" key="2">
    <source>
        <dbReference type="SAM" id="SignalP"/>
    </source>
</evidence>
<keyword evidence="4" id="KW-1185">Reference proteome</keyword>
<reference evidence="3 4" key="1">
    <citation type="submission" date="2016-04" db="EMBL/GenBank/DDBJ databases">
        <title>Complete genome sequence of Dokdonella koreensis DS-123T.</title>
        <authorList>
            <person name="Kim J.F."/>
            <person name="Lee H."/>
            <person name="Kwak M.-J."/>
        </authorList>
    </citation>
    <scope>NUCLEOTIDE SEQUENCE [LARGE SCALE GENOMIC DNA]</scope>
    <source>
        <strain evidence="3 4">DS-123</strain>
    </source>
</reference>
<feature type="compositionally biased region" description="Basic and acidic residues" evidence="1">
    <location>
        <begin position="551"/>
        <end position="562"/>
    </location>
</feature>
<feature type="chain" id="PRO_5007886978" evidence="2">
    <location>
        <begin position="30"/>
        <end position="782"/>
    </location>
</feature>
<dbReference type="EMBL" id="CP015249">
    <property type="protein sequence ID" value="ANB16956.1"/>
    <property type="molecule type" value="Genomic_DNA"/>
</dbReference>
<evidence type="ECO:0000256" key="1">
    <source>
        <dbReference type="SAM" id="MobiDB-lite"/>
    </source>
</evidence>
<feature type="compositionally biased region" description="Polar residues" evidence="1">
    <location>
        <begin position="749"/>
        <end position="763"/>
    </location>
</feature>
<keyword evidence="2" id="KW-0732">Signal</keyword>
<protein>
    <submittedName>
        <fullName evidence="3">Prolin-rich exported protein</fullName>
    </submittedName>
</protein>
<feature type="signal peptide" evidence="2">
    <location>
        <begin position="1"/>
        <end position="29"/>
    </location>
</feature>
<dbReference type="Pfam" id="PF20245">
    <property type="entry name" value="DUF6600"/>
    <property type="match status" value="1"/>
</dbReference>
<feature type="compositionally biased region" description="Polar residues" evidence="1">
    <location>
        <begin position="639"/>
        <end position="654"/>
    </location>
</feature>
<dbReference type="STRING" id="1300342.I596_925"/>
<evidence type="ECO:0000313" key="3">
    <source>
        <dbReference type="EMBL" id="ANB16956.1"/>
    </source>
</evidence>
<dbReference type="AlphaFoldDB" id="A0A167GP84"/>
<name>A0A167GP84_9GAMM</name>
<proteinExistence type="predicted"/>
<dbReference type="OrthoDB" id="5485224at2"/>
<dbReference type="PATRIC" id="fig|1300342.3.peg.903"/>
<dbReference type="KEGG" id="dko:I596_925"/>
<sequence length="782" mass="86584">MNMRPRSPTPMLRALLALVLLTLAGSVLADPPGRVVRMSYISGNASFQPGGDDRWSEALINRPLVAGDRLYTDRDSRVELEVGAAVLRADDRTSLAFLDVTDDIVQVELTQGTLNLKVKRLFDGQTYEIDTPTLAFVVDRPGSYRIDIAPEGDSTMLTVFDGSGSVYGQNSASYRVESGQAYRFYDSSLRDYEAMDLPRNDDFDRWCFERDGRYERSVARQYVSEEVIGYADLDGYGSWSTDASYGAVWYPTSVSVGWAPYRYGRWSWIDPWGWSWVDDAPWGFAPSHYGRWVYVGSRWGWCPGPRHVRPIYAPALVGFIGGRNWSLSISSGGGPVGWFPLGPRDVYVPWYRSSRNYFTNVNVTNIRNTTVINNTYITNVYNNYAAGRVGNLDYAYRRDVNAVTAVPDNVFNSSGRVGNARLNLDRNSLARAEIVNRVPVLPVQASLAPNDGSRAAPQRAASFDRQVIARNTPPPAPAPFAQRKAAIDRNGGQPLQTQELRQLATRSAPVSTERVKVVGTAGQRAPQALPPRGESPTRIDRASAGNAPARGIERPDAVKAPERAPSTLGRETATPRPAPRTEISERALPSSGYAPRRERAVVPGQAPKAGQAPSPSSRVIESRGGQNVPDRPARVMQSREPTPQRSVQAPNRTAPSRVVEPAAREAAPARSYRAPAVEPRKYEAPANRPEPRAAPQRMERSQPQAAPQRIEPSRPQAAPQRMERSQPQAAPQRMERSQPQAAPQRMERNQPQAAPRSVQQSPPREQGQKGERVERKRDKDDR</sequence>